<name>A0ABP0YNE3_9ROSI</name>
<reference evidence="1 2" key="1">
    <citation type="submission" date="2024-03" db="EMBL/GenBank/DDBJ databases">
        <authorList>
            <person name="Gkanogiannis A."/>
            <person name="Becerra Lopez-Lavalle L."/>
        </authorList>
    </citation>
    <scope>NUCLEOTIDE SEQUENCE [LARGE SCALE GENOMIC DNA]</scope>
</reference>
<organism evidence="1 2">
    <name type="scientific">Citrullus colocynthis</name>
    <name type="common">colocynth</name>
    <dbReference type="NCBI Taxonomy" id="252529"/>
    <lineage>
        <taxon>Eukaryota</taxon>
        <taxon>Viridiplantae</taxon>
        <taxon>Streptophyta</taxon>
        <taxon>Embryophyta</taxon>
        <taxon>Tracheophyta</taxon>
        <taxon>Spermatophyta</taxon>
        <taxon>Magnoliopsida</taxon>
        <taxon>eudicotyledons</taxon>
        <taxon>Gunneridae</taxon>
        <taxon>Pentapetalae</taxon>
        <taxon>rosids</taxon>
        <taxon>fabids</taxon>
        <taxon>Cucurbitales</taxon>
        <taxon>Cucurbitaceae</taxon>
        <taxon>Benincaseae</taxon>
        <taxon>Citrullus</taxon>
    </lineage>
</organism>
<sequence>MKHRSLFSQLPKVKTIVLTSAGQAFIIRSFSFWFGQLFSRFNMFSGVCHIPSYCSSLEVEAVDFVMNKAAQPAHQNFSGFVLLHFTMNN</sequence>
<gene>
    <name evidence="1" type="ORF">CITCOLO1_LOCUS13518</name>
</gene>
<proteinExistence type="predicted"/>
<dbReference type="Proteomes" id="UP001642487">
    <property type="component" value="Chromosome 5"/>
</dbReference>
<keyword evidence="2" id="KW-1185">Reference proteome</keyword>
<evidence type="ECO:0000313" key="1">
    <source>
        <dbReference type="EMBL" id="CAK9321447.1"/>
    </source>
</evidence>
<protein>
    <submittedName>
        <fullName evidence="1">Uncharacterized protein</fullName>
    </submittedName>
</protein>
<accession>A0ABP0YNE3</accession>
<evidence type="ECO:0000313" key="2">
    <source>
        <dbReference type="Proteomes" id="UP001642487"/>
    </source>
</evidence>
<dbReference type="EMBL" id="OZ021739">
    <property type="protein sequence ID" value="CAK9321447.1"/>
    <property type="molecule type" value="Genomic_DNA"/>
</dbReference>